<evidence type="ECO:0000256" key="1">
    <source>
        <dbReference type="SAM" id="SignalP"/>
    </source>
</evidence>
<protein>
    <submittedName>
        <fullName evidence="3">Uncharacterized protein</fullName>
    </submittedName>
</protein>
<keyword evidence="4" id="KW-1185">Reference proteome</keyword>
<dbReference type="GeneID" id="66064057"/>
<reference evidence="2" key="1">
    <citation type="submission" date="2017-02" db="EMBL/GenBank/DDBJ databases">
        <title>PCR markers derived from comparative genomics for detection and identification of the rice pathogen Ustilaginoidea virens in plant tissues.</title>
        <authorList>
            <person name="Tang J."/>
            <person name="Zheng L."/>
            <person name="Jia Q."/>
            <person name="Liu H."/>
            <person name="Hsiang T."/>
            <person name="Huang J."/>
        </authorList>
    </citation>
    <scope>NUCLEOTIDE SEQUENCE</scope>
    <source>
        <strain evidence="2">HWD-2</strain>
    </source>
</reference>
<dbReference type="KEGG" id="uvi:66064057"/>
<proteinExistence type="predicted"/>
<feature type="signal peptide" evidence="1">
    <location>
        <begin position="1"/>
        <end position="20"/>
    </location>
</feature>
<evidence type="ECO:0000313" key="3">
    <source>
        <dbReference type="EMBL" id="QUC19038.1"/>
    </source>
</evidence>
<organism evidence="3 4">
    <name type="scientific">Ustilaginoidea virens</name>
    <name type="common">Rice false smut fungus</name>
    <name type="synonym">Villosiclava virens</name>
    <dbReference type="NCBI Taxonomy" id="1159556"/>
    <lineage>
        <taxon>Eukaryota</taxon>
        <taxon>Fungi</taxon>
        <taxon>Dikarya</taxon>
        <taxon>Ascomycota</taxon>
        <taxon>Pezizomycotina</taxon>
        <taxon>Sordariomycetes</taxon>
        <taxon>Hypocreomycetidae</taxon>
        <taxon>Hypocreales</taxon>
        <taxon>Clavicipitaceae</taxon>
        <taxon>Ustilaginoidea</taxon>
    </lineage>
</organism>
<name>A0A063BTP1_USTVR</name>
<keyword evidence="1" id="KW-0732">Signal</keyword>
<evidence type="ECO:0000313" key="4">
    <source>
        <dbReference type="Proteomes" id="UP000027002"/>
    </source>
</evidence>
<dbReference type="EMBL" id="KY617806">
    <property type="protein sequence ID" value="ARS01301.1"/>
    <property type="molecule type" value="Genomic_DNA"/>
</dbReference>
<dbReference type="HOGENOM" id="CLU_1856796_0_0_1"/>
<accession>A0A063BTP1</accession>
<feature type="chain" id="PRO_5001617582" evidence="1">
    <location>
        <begin position="21"/>
        <end position="138"/>
    </location>
</feature>
<dbReference type="EMBL" id="CP072754">
    <property type="protein sequence ID" value="QUC19038.1"/>
    <property type="molecule type" value="Genomic_DNA"/>
</dbReference>
<dbReference type="Proteomes" id="UP000027002">
    <property type="component" value="Chromosome 2"/>
</dbReference>
<sequence length="138" mass="15112">MHCNQLNLIGVLMLLPAVLAIPRTPPINQWVQSCRHNEVTCFDCRDVVLSAQGIFQPGAGEMFIAGACQDLTACSCARSGTKTETCKDYDYLVEGGLCRHFDKQRAFCQSKGYPVFGSNFCPENEADGIITDIDTDSP</sequence>
<reference evidence="3" key="2">
    <citation type="submission" date="2020-03" db="EMBL/GenBank/DDBJ databases">
        <title>A mixture of massive structural variations and highly conserved coding sequences in Ustilaginoidea virens genome.</title>
        <authorList>
            <person name="Zhang K."/>
            <person name="Zhao Z."/>
            <person name="Zhang Z."/>
            <person name="Li Y."/>
            <person name="Hsiang T."/>
            <person name="Sun W."/>
        </authorList>
    </citation>
    <scope>NUCLEOTIDE SEQUENCE</scope>
    <source>
        <strain evidence="3">UV-8b</strain>
    </source>
</reference>
<dbReference type="RefSeq" id="XP_042996711.1">
    <property type="nucleotide sequence ID" value="XM_043140777.1"/>
</dbReference>
<gene>
    <name evidence="3" type="ORF">UV8b_03279</name>
</gene>
<dbReference type="AlphaFoldDB" id="A0A063BTP1"/>
<evidence type="ECO:0000313" key="2">
    <source>
        <dbReference type="EMBL" id="ARS01301.1"/>
    </source>
</evidence>